<keyword evidence="1" id="KW-1133">Transmembrane helix</keyword>
<evidence type="ECO:0000256" key="1">
    <source>
        <dbReference type="SAM" id="Phobius"/>
    </source>
</evidence>
<keyword evidence="1" id="KW-0812">Transmembrane</keyword>
<reference evidence="2" key="2">
    <citation type="submission" date="2020-11" db="EMBL/GenBank/DDBJ databases">
        <authorList>
            <person name="McCartney M.A."/>
            <person name="Auch B."/>
            <person name="Kono T."/>
            <person name="Mallez S."/>
            <person name="Becker A."/>
            <person name="Gohl D.M."/>
            <person name="Silverstein K.A.T."/>
            <person name="Koren S."/>
            <person name="Bechman K.B."/>
            <person name="Herman A."/>
            <person name="Abrahante J.E."/>
            <person name="Garbe J."/>
        </authorList>
    </citation>
    <scope>NUCLEOTIDE SEQUENCE</scope>
    <source>
        <strain evidence="2">Duluth1</strain>
        <tissue evidence="2">Whole animal</tissue>
    </source>
</reference>
<comment type="caution">
    <text evidence="2">The sequence shown here is derived from an EMBL/GenBank/DDBJ whole genome shotgun (WGS) entry which is preliminary data.</text>
</comment>
<evidence type="ECO:0000313" key="2">
    <source>
        <dbReference type="EMBL" id="KAH3864660.1"/>
    </source>
</evidence>
<reference evidence="2" key="1">
    <citation type="journal article" date="2019" name="bioRxiv">
        <title>The Genome of the Zebra Mussel, Dreissena polymorpha: A Resource for Invasive Species Research.</title>
        <authorList>
            <person name="McCartney M.A."/>
            <person name="Auch B."/>
            <person name="Kono T."/>
            <person name="Mallez S."/>
            <person name="Zhang Y."/>
            <person name="Obille A."/>
            <person name="Becker A."/>
            <person name="Abrahante J.E."/>
            <person name="Garbe J."/>
            <person name="Badalamenti J.P."/>
            <person name="Herman A."/>
            <person name="Mangelson H."/>
            <person name="Liachko I."/>
            <person name="Sullivan S."/>
            <person name="Sone E.D."/>
            <person name="Koren S."/>
            <person name="Silverstein K.A.T."/>
            <person name="Beckman K.B."/>
            <person name="Gohl D.M."/>
        </authorList>
    </citation>
    <scope>NUCLEOTIDE SEQUENCE</scope>
    <source>
        <strain evidence="2">Duluth1</strain>
        <tissue evidence="2">Whole animal</tissue>
    </source>
</reference>
<dbReference type="EMBL" id="JAIWYP010000002">
    <property type="protein sequence ID" value="KAH3864660.1"/>
    <property type="molecule type" value="Genomic_DNA"/>
</dbReference>
<dbReference type="Proteomes" id="UP000828390">
    <property type="component" value="Unassembled WGS sequence"/>
</dbReference>
<protein>
    <submittedName>
        <fullName evidence="2">Uncharacterized protein</fullName>
    </submittedName>
</protein>
<name>A0A9D4RFR5_DREPO</name>
<proteinExistence type="predicted"/>
<feature type="transmembrane region" description="Helical" evidence="1">
    <location>
        <begin position="91"/>
        <end position="124"/>
    </location>
</feature>
<accession>A0A9D4RFR5</accession>
<sequence length="206" mass="21987">MENHLNVLPIYLLHASTAYFCHKIILKLNLKFYSSKNISLYFWLFAYLCKIQRKYHCIFLIFAIIDCSFSFLCVLQDLFQEILGFLEKDHLLLLFFTTVDVAAVTAAVAAITAAVAVITAAVVVIAADAVTAAAVTAADAVTAAAVTAAAVSAASVSAAAVVTSAAAVDTAIDDVTAAVISAVSVCKISFKNYSKFSTLKFTQPWL</sequence>
<feature type="transmembrane region" description="Helical" evidence="1">
    <location>
        <begin position="57"/>
        <end position="79"/>
    </location>
</feature>
<feature type="transmembrane region" description="Helical" evidence="1">
    <location>
        <begin position="6"/>
        <end position="26"/>
    </location>
</feature>
<organism evidence="2 3">
    <name type="scientific">Dreissena polymorpha</name>
    <name type="common">Zebra mussel</name>
    <name type="synonym">Mytilus polymorpha</name>
    <dbReference type="NCBI Taxonomy" id="45954"/>
    <lineage>
        <taxon>Eukaryota</taxon>
        <taxon>Metazoa</taxon>
        <taxon>Spiralia</taxon>
        <taxon>Lophotrochozoa</taxon>
        <taxon>Mollusca</taxon>
        <taxon>Bivalvia</taxon>
        <taxon>Autobranchia</taxon>
        <taxon>Heteroconchia</taxon>
        <taxon>Euheterodonta</taxon>
        <taxon>Imparidentia</taxon>
        <taxon>Neoheterodontei</taxon>
        <taxon>Myida</taxon>
        <taxon>Dreissenoidea</taxon>
        <taxon>Dreissenidae</taxon>
        <taxon>Dreissena</taxon>
    </lineage>
</organism>
<dbReference type="AlphaFoldDB" id="A0A9D4RFR5"/>
<keyword evidence="3" id="KW-1185">Reference proteome</keyword>
<evidence type="ECO:0000313" key="3">
    <source>
        <dbReference type="Proteomes" id="UP000828390"/>
    </source>
</evidence>
<keyword evidence="1" id="KW-0472">Membrane</keyword>
<gene>
    <name evidence="2" type="ORF">DPMN_027683</name>
</gene>